<sequence length="111" mass="12755">MKLLLKPLLQQGITPDRERLSDVQVRGSVFILDGVEYDFGRMQPGGYLPPEAYHGTPFIDIRFVDGDRLYLHYIHQVTSEVMMQFPREVESIPVDQDGKVEVAFSYEHPMG</sequence>
<name>A0A5N3Z8T4_PSEAI</name>
<evidence type="ECO:0000313" key="2">
    <source>
        <dbReference type="Proteomes" id="UP000284767"/>
    </source>
</evidence>
<dbReference type="AlphaFoldDB" id="A0A5N3Z8T4"/>
<reference evidence="1 2" key="2">
    <citation type="submission" date="2019-01" db="EMBL/GenBank/DDBJ databases">
        <title>The Pseudomonas aeruginosa pan-genome provides new insights on its population structure, horizontal gene transfer and pathogenicity.</title>
        <authorList>
            <person name="Freschi L."/>
            <person name="Vincent A.T."/>
            <person name="Jeukens J."/>
            <person name="Emond-Rheault J.-G."/>
            <person name="Kukavica-Ibrulj I."/>
            <person name="Dupont M.-J."/>
            <person name="Charette S.J."/>
            <person name="Boyle B."/>
            <person name="Levesque R.C."/>
        </authorList>
    </citation>
    <scope>NUCLEOTIDE SEQUENCE [LARGE SCALE GENOMIC DNA]</scope>
    <source>
        <strain evidence="1 2">PA-W36</strain>
    </source>
</reference>
<comment type="caution">
    <text evidence="1">The sequence shown here is derived from an EMBL/GenBank/DDBJ whole genome shotgun (WGS) entry which is preliminary data.</text>
</comment>
<reference evidence="1 2" key="1">
    <citation type="submission" date="2017-08" db="EMBL/GenBank/DDBJ databases">
        <authorList>
            <person name="Feschi L."/>
            <person name="Jeukens J."/>
            <person name="Emond-Rheault J.-G."/>
            <person name="Kukavica-Ibrulj I."/>
            <person name="Boyle B."/>
            <person name="Levesque R.C."/>
        </authorList>
    </citation>
    <scope>NUCLEOTIDE SEQUENCE [LARGE SCALE GENOMIC DNA]</scope>
    <source>
        <strain evidence="1 2">PA-W36</strain>
    </source>
</reference>
<protein>
    <submittedName>
        <fullName evidence="1">Uncharacterized protein</fullName>
    </submittedName>
</protein>
<dbReference type="Proteomes" id="UP000284767">
    <property type="component" value="Unassembled WGS sequence"/>
</dbReference>
<evidence type="ECO:0000313" key="1">
    <source>
        <dbReference type="EMBL" id="RPM19197.1"/>
    </source>
</evidence>
<proteinExistence type="predicted"/>
<organism evidence="1 2">
    <name type="scientific">Pseudomonas aeruginosa</name>
    <dbReference type="NCBI Taxonomy" id="287"/>
    <lineage>
        <taxon>Bacteria</taxon>
        <taxon>Pseudomonadati</taxon>
        <taxon>Pseudomonadota</taxon>
        <taxon>Gammaproteobacteria</taxon>
        <taxon>Pseudomonadales</taxon>
        <taxon>Pseudomonadaceae</taxon>
        <taxon>Pseudomonas</taxon>
    </lineage>
</organism>
<accession>A0A5N3Z8T4</accession>
<dbReference type="RefSeq" id="WP_023085656.1">
    <property type="nucleotide sequence ID" value="NZ_CAADKL010000122.1"/>
</dbReference>
<gene>
    <name evidence="1" type="ORF">IPC1295_08550</name>
</gene>
<dbReference type="EMBL" id="NSNE01000004">
    <property type="protein sequence ID" value="RPM19197.1"/>
    <property type="molecule type" value="Genomic_DNA"/>
</dbReference>